<feature type="domain" description="Purple acid phosphatase N-terminal" evidence="4">
    <location>
        <begin position="65"/>
        <end position="180"/>
    </location>
</feature>
<dbReference type="InterPro" id="IPR039331">
    <property type="entry name" value="PAPs-like"/>
</dbReference>
<dbReference type="Gene3D" id="3.60.21.10">
    <property type="match status" value="2"/>
</dbReference>
<evidence type="ECO:0000256" key="1">
    <source>
        <dbReference type="ARBA" id="ARBA00022729"/>
    </source>
</evidence>
<dbReference type="RefSeq" id="WP_145854311.1">
    <property type="nucleotide sequence ID" value="NZ_RPFW01000003.1"/>
</dbReference>
<evidence type="ECO:0000256" key="2">
    <source>
        <dbReference type="SAM" id="Phobius"/>
    </source>
</evidence>
<keyword evidence="2" id="KW-0812">Transmembrane</keyword>
<gene>
    <name evidence="5" type="ORF">EAS64_18695</name>
</gene>
<protein>
    <submittedName>
        <fullName evidence="5">Metallophosphoesterase family protein</fullName>
    </submittedName>
</protein>
<evidence type="ECO:0000313" key="6">
    <source>
        <dbReference type="Proteomes" id="UP000460272"/>
    </source>
</evidence>
<dbReference type="GO" id="GO:0003993">
    <property type="term" value="F:acid phosphatase activity"/>
    <property type="evidence" value="ECO:0007669"/>
    <property type="project" value="InterPro"/>
</dbReference>
<dbReference type="InterPro" id="IPR029052">
    <property type="entry name" value="Metallo-depent_PP-like"/>
</dbReference>
<comment type="caution">
    <text evidence="5">The sequence shown here is derived from an EMBL/GenBank/DDBJ whole genome shotgun (WGS) entry which is preliminary data.</text>
</comment>
<dbReference type="Proteomes" id="UP000460272">
    <property type="component" value="Unassembled WGS sequence"/>
</dbReference>
<feature type="domain" description="Calcineurin-like phosphoesterase" evidence="3">
    <location>
        <begin position="233"/>
        <end position="490"/>
    </location>
</feature>
<accession>A0A6P2C1P8</accession>
<keyword evidence="2" id="KW-0472">Membrane</keyword>
<dbReference type="AlphaFoldDB" id="A0A6P2C1P8"/>
<name>A0A6P2C1P8_9ACTN</name>
<dbReference type="Pfam" id="PF00149">
    <property type="entry name" value="Metallophos"/>
    <property type="match status" value="1"/>
</dbReference>
<dbReference type="InterPro" id="IPR015914">
    <property type="entry name" value="PAPs_N"/>
</dbReference>
<organism evidence="5 6">
    <name type="scientific">Trebonia kvetii</name>
    <dbReference type="NCBI Taxonomy" id="2480626"/>
    <lineage>
        <taxon>Bacteria</taxon>
        <taxon>Bacillati</taxon>
        <taxon>Actinomycetota</taxon>
        <taxon>Actinomycetes</taxon>
        <taxon>Streptosporangiales</taxon>
        <taxon>Treboniaceae</taxon>
        <taxon>Trebonia</taxon>
    </lineage>
</organism>
<sequence>MSESIQASDAGKPGFTRRRFIIGSVGVTAVAALGGTAVRAPRALAGSAPSGPPTATLPLPTTTAPEQLLLTWGNDPARDVTVSWHAPGTVAQPAPVLAFSTRPISAHNPGHLVKLPDPAPLDVTKRYREAAAVSFTDGLNGQTMYSYHVQLTGLEPGTRYYYQVSDGAATPSTAGASFETAPAGRAKFRFSSYGDLATPSWDLNTSGNIWHESCDNSWYAVTAIESPGDGHGAPLFHLLNGDLCYANLDVNNAPAVWRDFGNNIGRSAANRPWMPALGNHEVEFGTDNLSGHQGSAPGGVAAQGAAGNYWNGPYGYGHYLSRFLLPDNGLINWDGNRLRGNFYAFQVGTVKFISLDADDVIYQDGGANYVINAANQAPETIAATGAQIPNGTTAYNRFYTGNLKLEAKDNALVPDFSSGKPNLQTLWLEGTLAEARRDPSVDMIVVFMHQCAMSTSVPGNGSDLGIRQAWLPLFDKYEVDLVLSGHEHDYERSYPVRGYDAGAHGTVVAPNPGQTAGAAVDTRRPSVANTEPYEFNGLPAWNTGEGTVYLVLGGGGTNGPSNTYGTDTADDLPKAKVITERNAVVGAEATGFVKDGADSVEDAPWSAAINPTDAYGYSIFDVDPGHGRGDTTITLQYFAIPAVSNLAGSAHDGTTTLPSVPTEQLVFGRRVGKGNGHAGHGQH</sequence>
<dbReference type="Pfam" id="PF16656">
    <property type="entry name" value="Pur_ac_phosph_N"/>
    <property type="match status" value="1"/>
</dbReference>
<proteinExistence type="predicted"/>
<dbReference type="SUPFAM" id="SSF49363">
    <property type="entry name" value="Purple acid phosphatase, N-terminal domain"/>
    <property type="match status" value="1"/>
</dbReference>
<feature type="transmembrane region" description="Helical" evidence="2">
    <location>
        <begin position="20"/>
        <end position="38"/>
    </location>
</feature>
<dbReference type="OrthoDB" id="9804511at2"/>
<keyword evidence="6" id="KW-1185">Reference proteome</keyword>
<dbReference type="InterPro" id="IPR004843">
    <property type="entry name" value="Calcineurin-like_PHP"/>
</dbReference>
<dbReference type="Gene3D" id="2.60.40.380">
    <property type="entry name" value="Purple acid phosphatase-like, N-terminal"/>
    <property type="match status" value="1"/>
</dbReference>
<reference evidence="5 6" key="1">
    <citation type="submission" date="2018-11" db="EMBL/GenBank/DDBJ databases">
        <title>Trebonia kvetii gen.nov., sp.nov., a novel acidophilic actinobacterium, and proposal of the new actinobacterial family Treboniaceae fam. nov.</title>
        <authorList>
            <person name="Rapoport D."/>
            <person name="Sagova-Mareckova M."/>
            <person name="Sedlacek I."/>
            <person name="Provaznik J."/>
            <person name="Kralova S."/>
            <person name="Pavlinic D."/>
            <person name="Benes V."/>
            <person name="Kopecky J."/>
        </authorList>
    </citation>
    <scope>NUCLEOTIDE SEQUENCE [LARGE SCALE GENOMIC DNA]</scope>
    <source>
        <strain evidence="5 6">15Tr583</strain>
    </source>
</reference>
<evidence type="ECO:0000313" key="5">
    <source>
        <dbReference type="EMBL" id="TVZ04396.1"/>
    </source>
</evidence>
<evidence type="ECO:0000259" key="3">
    <source>
        <dbReference type="Pfam" id="PF00149"/>
    </source>
</evidence>
<keyword evidence="2" id="KW-1133">Transmembrane helix</keyword>
<keyword evidence="1" id="KW-0732">Signal</keyword>
<dbReference type="SUPFAM" id="SSF56300">
    <property type="entry name" value="Metallo-dependent phosphatases"/>
    <property type="match status" value="1"/>
</dbReference>
<dbReference type="PANTHER" id="PTHR22953">
    <property type="entry name" value="ACID PHOSPHATASE RELATED"/>
    <property type="match status" value="1"/>
</dbReference>
<dbReference type="GO" id="GO:0046872">
    <property type="term" value="F:metal ion binding"/>
    <property type="evidence" value="ECO:0007669"/>
    <property type="project" value="InterPro"/>
</dbReference>
<dbReference type="InterPro" id="IPR006311">
    <property type="entry name" value="TAT_signal"/>
</dbReference>
<dbReference type="PANTHER" id="PTHR22953:SF153">
    <property type="entry name" value="PURPLE ACID PHOSPHATASE"/>
    <property type="match status" value="1"/>
</dbReference>
<evidence type="ECO:0000259" key="4">
    <source>
        <dbReference type="Pfam" id="PF16656"/>
    </source>
</evidence>
<dbReference type="EMBL" id="RPFW01000003">
    <property type="protein sequence ID" value="TVZ04396.1"/>
    <property type="molecule type" value="Genomic_DNA"/>
</dbReference>
<dbReference type="InterPro" id="IPR008963">
    <property type="entry name" value="Purple_acid_Pase-like_N"/>
</dbReference>
<dbReference type="PROSITE" id="PS51318">
    <property type="entry name" value="TAT"/>
    <property type="match status" value="1"/>
</dbReference>